<evidence type="ECO:0000256" key="1">
    <source>
        <dbReference type="SAM" id="MobiDB-lite"/>
    </source>
</evidence>
<name>A0ABR4B307_9LECA</name>
<organism evidence="2 3">
    <name type="scientific">Lepraria finkii</name>
    <dbReference type="NCBI Taxonomy" id="1340010"/>
    <lineage>
        <taxon>Eukaryota</taxon>
        <taxon>Fungi</taxon>
        <taxon>Dikarya</taxon>
        <taxon>Ascomycota</taxon>
        <taxon>Pezizomycotina</taxon>
        <taxon>Lecanoromycetes</taxon>
        <taxon>OSLEUM clade</taxon>
        <taxon>Lecanoromycetidae</taxon>
        <taxon>Lecanorales</taxon>
        <taxon>Lecanorineae</taxon>
        <taxon>Stereocaulaceae</taxon>
        <taxon>Lepraria</taxon>
    </lineage>
</organism>
<sequence>MPSKIDSSRGKKKAKATGSKTRTPQLTATRPGQISQWITVPVELQQLLLNVFKDTFSANFNSRCSKLVQEVKQHLYNRDFDNGFGNEGLRQAYAMRWSPSRALAYANIFYNLSTLTTRLLSASGAGTGDLDHGTIHELQDASGKTGRASAAARNIEGKISRIVCIGAGAGAEIVALGGYLNQLDRLALPTQSNIAPDGRRSEWPSQRHTGIIAIDIADWDSIACKLHSGITTAPPISQYASADTKAANAPLIGPDAFALKFVKQDVLNMAIEQMPAIFADATLVTLMFTLSELYSTSMSATTNLLLSLTMLLSPGALLLVVDSPGSYSTISIGKTSDSGDESKRKKYPMQWLLDHTLLESATIGSSKNTSEDRQWEKLESRDSEWFRLSNELRYPIDLEDMRYQIHLYRRC</sequence>
<dbReference type="Pfam" id="PF11312">
    <property type="entry name" value="Methyltransf_34"/>
    <property type="match status" value="1"/>
</dbReference>
<protein>
    <recommendedName>
        <fullName evidence="4">25S rRNA (Uridine(2843)-N(3))-methyltransferase</fullName>
    </recommendedName>
</protein>
<dbReference type="Proteomes" id="UP001590951">
    <property type="component" value="Unassembled WGS sequence"/>
</dbReference>
<gene>
    <name evidence="2" type="ORF">ABVK25_007432</name>
</gene>
<reference evidence="2 3" key="1">
    <citation type="submission" date="2024-09" db="EMBL/GenBank/DDBJ databases">
        <title>Rethinking Asexuality: The Enigmatic Case of Functional Sexual Genes in Lepraria (Stereocaulaceae).</title>
        <authorList>
            <person name="Doellman M."/>
            <person name="Sun Y."/>
            <person name="Barcenas-Pena A."/>
            <person name="Lumbsch H.T."/>
            <person name="Grewe F."/>
        </authorList>
    </citation>
    <scope>NUCLEOTIDE SEQUENCE [LARGE SCALE GENOMIC DNA]</scope>
    <source>
        <strain evidence="2 3">Grewe 0041</strain>
    </source>
</reference>
<evidence type="ECO:0000313" key="2">
    <source>
        <dbReference type="EMBL" id="KAL2052273.1"/>
    </source>
</evidence>
<evidence type="ECO:0000313" key="3">
    <source>
        <dbReference type="Proteomes" id="UP001590951"/>
    </source>
</evidence>
<feature type="region of interest" description="Disordered" evidence="1">
    <location>
        <begin position="1"/>
        <end position="28"/>
    </location>
</feature>
<dbReference type="InterPro" id="IPR021463">
    <property type="entry name" value="Methyltransf_34"/>
</dbReference>
<comment type="caution">
    <text evidence="2">The sequence shown here is derived from an EMBL/GenBank/DDBJ whole genome shotgun (WGS) entry which is preliminary data.</text>
</comment>
<accession>A0ABR4B307</accession>
<proteinExistence type="predicted"/>
<keyword evidence="3" id="KW-1185">Reference proteome</keyword>
<dbReference type="EMBL" id="JBHFEH010000028">
    <property type="protein sequence ID" value="KAL2052273.1"/>
    <property type="molecule type" value="Genomic_DNA"/>
</dbReference>
<evidence type="ECO:0008006" key="4">
    <source>
        <dbReference type="Google" id="ProtNLM"/>
    </source>
</evidence>